<dbReference type="GO" id="GO:0030295">
    <property type="term" value="F:protein kinase activator activity"/>
    <property type="evidence" value="ECO:0007669"/>
    <property type="project" value="TreeGrafter"/>
</dbReference>
<dbReference type="PANTHER" id="PTHR47738">
    <property type="entry name" value="PTS SYSTEM FRUCTOSE-LIKE EIIA COMPONENT-RELATED"/>
    <property type="match status" value="1"/>
</dbReference>
<gene>
    <name evidence="2" type="ORF">SAMN05216175_11338</name>
</gene>
<dbReference type="RefSeq" id="WP_090729374.1">
    <property type="nucleotide sequence ID" value="NZ_FOOU01000013.1"/>
</dbReference>
<name>A0A1I2UK57_9GAMM</name>
<reference evidence="3" key="1">
    <citation type="submission" date="2016-10" db="EMBL/GenBank/DDBJ databases">
        <authorList>
            <person name="Varghese N."/>
            <person name="Submissions S."/>
        </authorList>
    </citation>
    <scope>NUCLEOTIDE SEQUENCE [LARGE SCALE GENOMIC DNA]</scope>
    <source>
        <strain evidence="3">CGMCC 1.10971</strain>
    </source>
</reference>
<dbReference type="NCBIfam" id="TIGR01419">
    <property type="entry name" value="nitro_reg_IIA"/>
    <property type="match status" value="1"/>
</dbReference>
<evidence type="ECO:0000259" key="1">
    <source>
        <dbReference type="PROSITE" id="PS51094"/>
    </source>
</evidence>
<keyword evidence="3" id="KW-1185">Reference proteome</keyword>
<evidence type="ECO:0000313" key="3">
    <source>
        <dbReference type="Proteomes" id="UP000198623"/>
    </source>
</evidence>
<dbReference type="STRING" id="1045558.SAMN05216175_11338"/>
<dbReference type="AlphaFoldDB" id="A0A1I2UK57"/>
<organism evidence="2 3">
    <name type="scientific">Neptunomonas qingdaonensis</name>
    <dbReference type="NCBI Taxonomy" id="1045558"/>
    <lineage>
        <taxon>Bacteria</taxon>
        <taxon>Pseudomonadati</taxon>
        <taxon>Pseudomonadota</taxon>
        <taxon>Gammaproteobacteria</taxon>
        <taxon>Oceanospirillales</taxon>
        <taxon>Oceanospirillaceae</taxon>
        <taxon>Neptunomonas</taxon>
    </lineage>
</organism>
<feature type="domain" description="PTS EIIA type-2" evidence="1">
    <location>
        <begin position="5"/>
        <end position="149"/>
    </location>
</feature>
<dbReference type="EMBL" id="FOOU01000013">
    <property type="protein sequence ID" value="SFG76719.1"/>
    <property type="molecule type" value="Genomic_DNA"/>
</dbReference>
<accession>A0A1I2UK57</accession>
<dbReference type="GO" id="GO:0008982">
    <property type="term" value="F:protein-N(PI)-phosphohistidine-sugar phosphotransferase activity"/>
    <property type="evidence" value="ECO:0007669"/>
    <property type="project" value="InterPro"/>
</dbReference>
<dbReference type="InterPro" id="IPR002178">
    <property type="entry name" value="PTS_EIIA_type-2_dom"/>
</dbReference>
<dbReference type="Gene3D" id="3.40.930.10">
    <property type="entry name" value="Mannitol-specific EII, Chain A"/>
    <property type="match status" value="1"/>
</dbReference>
<evidence type="ECO:0000313" key="2">
    <source>
        <dbReference type="EMBL" id="SFG76719.1"/>
    </source>
</evidence>
<sequence length="152" mass="16607">MPILSLLTPERVLQNIEGGSKKRIIELVSKIIAESDDDLTAEAVFSGLIGRERLGSTGIGEGVAIPHCRLAGVNQAIGALISLSEPIDFDAIDNRPVDLLFFLLVPEEACDDHLSTLGKLAEVFSQEELRSKLRDTHSKEQLLEVATELFRT</sequence>
<dbReference type="InterPro" id="IPR051541">
    <property type="entry name" value="PTS_SugarTrans_NitroReg"/>
</dbReference>
<dbReference type="Pfam" id="PF00359">
    <property type="entry name" value="PTS_EIIA_2"/>
    <property type="match status" value="1"/>
</dbReference>
<dbReference type="PANTHER" id="PTHR47738:SF1">
    <property type="entry name" value="NITROGEN REGULATORY PROTEIN"/>
    <property type="match status" value="1"/>
</dbReference>
<dbReference type="InterPro" id="IPR016152">
    <property type="entry name" value="PTrfase/Anion_transptr"/>
</dbReference>
<dbReference type="CDD" id="cd00211">
    <property type="entry name" value="PTS_IIA_fru"/>
    <property type="match status" value="1"/>
</dbReference>
<dbReference type="Proteomes" id="UP000198623">
    <property type="component" value="Unassembled WGS sequence"/>
</dbReference>
<proteinExistence type="predicted"/>
<dbReference type="PROSITE" id="PS51094">
    <property type="entry name" value="PTS_EIIA_TYPE_2"/>
    <property type="match status" value="1"/>
</dbReference>
<dbReference type="SUPFAM" id="SSF55804">
    <property type="entry name" value="Phoshotransferase/anion transport protein"/>
    <property type="match status" value="1"/>
</dbReference>
<protein>
    <submittedName>
        <fullName evidence="2">PTS IIA-like nitrogen-regulatory protein PtsN</fullName>
    </submittedName>
</protein>
<dbReference type="OrthoDB" id="95460at2"/>
<dbReference type="GO" id="GO:0009401">
    <property type="term" value="P:phosphoenolpyruvate-dependent sugar phosphotransferase system"/>
    <property type="evidence" value="ECO:0007669"/>
    <property type="project" value="InterPro"/>
</dbReference>
<dbReference type="InterPro" id="IPR006320">
    <property type="entry name" value="PTS_Nitro_regul"/>
</dbReference>